<proteinExistence type="predicted"/>
<sequence length="345" mass="37537">MAEIYKNFTQDDIIVGDIQTISQPIWSENINPYVANTTGIGFFTASSQLSQSGDYYMNVYNRNPQTDANAAVQFAIAYGNKQGSGSIGDANTVGNNANDTPSRAIYSQYRNMLLPPTDNVFTFGTTDSNEILAINLSRARFRQKIDPGNWELRIGSGSAGTIATWSSSYSTFIDASGAGEDPSISAAGRVYGVYSGSGGVTQSNTQYGLFYPDQGIVVFHAGLMRSNLGMPINSGSAVQARNHVTMSLRVSASGYFAARSEEKVTSTHYFVRVTNKQFNFSNNPTFVTGSTGTFLHSSMLRNPSVYISTIGMYDDRNRLVAVAKLSKPLLKSFNREALIKVKLDF</sequence>
<evidence type="ECO:0000313" key="1">
    <source>
        <dbReference type="EMBL" id="CAB4957501.1"/>
    </source>
</evidence>
<dbReference type="EMBL" id="CAFBMK010000426">
    <property type="protein sequence ID" value="CAB4957501.1"/>
    <property type="molecule type" value="Genomic_DNA"/>
</dbReference>
<gene>
    <name evidence="1" type="ORF">UFOPK3564_03853</name>
</gene>
<dbReference type="AlphaFoldDB" id="A0A6J7KPV4"/>
<name>A0A6J7KPV4_9ZZZZ</name>
<organism evidence="1">
    <name type="scientific">freshwater metagenome</name>
    <dbReference type="NCBI Taxonomy" id="449393"/>
    <lineage>
        <taxon>unclassified sequences</taxon>
        <taxon>metagenomes</taxon>
        <taxon>ecological metagenomes</taxon>
    </lineage>
</organism>
<reference evidence="1" key="1">
    <citation type="submission" date="2020-05" db="EMBL/GenBank/DDBJ databases">
        <authorList>
            <person name="Chiriac C."/>
            <person name="Salcher M."/>
            <person name="Ghai R."/>
            <person name="Kavagutti S V."/>
        </authorList>
    </citation>
    <scope>NUCLEOTIDE SEQUENCE</scope>
</reference>
<protein>
    <submittedName>
        <fullName evidence="1">Unannotated protein</fullName>
    </submittedName>
</protein>
<accession>A0A6J7KPV4</accession>